<feature type="transmembrane region" description="Helical" evidence="11">
    <location>
        <begin position="414"/>
        <end position="434"/>
    </location>
</feature>
<evidence type="ECO:0000256" key="5">
    <source>
        <dbReference type="ARBA" id="ARBA00022692"/>
    </source>
</evidence>
<evidence type="ECO:0000313" key="13">
    <source>
        <dbReference type="EMBL" id="KAK6633785.1"/>
    </source>
</evidence>
<reference evidence="13 14" key="1">
    <citation type="submission" date="2023-09" db="EMBL/GenBank/DDBJ databases">
        <title>Genomes of two closely related lineages of the louse Polyplax serrata with different host specificities.</title>
        <authorList>
            <person name="Martinu J."/>
            <person name="Tarabai H."/>
            <person name="Stefka J."/>
            <person name="Hypsa V."/>
        </authorList>
    </citation>
    <scope>NUCLEOTIDE SEQUENCE [LARGE SCALE GENOMIC DNA]</scope>
    <source>
        <strain evidence="13">98ZLc_SE</strain>
    </source>
</reference>
<evidence type="ECO:0000256" key="2">
    <source>
        <dbReference type="ARBA" id="ARBA00009598"/>
    </source>
</evidence>
<dbReference type="Pfam" id="PF07690">
    <property type="entry name" value="MFS_1"/>
    <property type="match status" value="1"/>
</dbReference>
<organism evidence="13 14">
    <name type="scientific">Polyplax serrata</name>
    <name type="common">Common mouse louse</name>
    <dbReference type="NCBI Taxonomy" id="468196"/>
    <lineage>
        <taxon>Eukaryota</taxon>
        <taxon>Metazoa</taxon>
        <taxon>Ecdysozoa</taxon>
        <taxon>Arthropoda</taxon>
        <taxon>Hexapoda</taxon>
        <taxon>Insecta</taxon>
        <taxon>Pterygota</taxon>
        <taxon>Neoptera</taxon>
        <taxon>Paraneoptera</taxon>
        <taxon>Psocodea</taxon>
        <taxon>Troctomorpha</taxon>
        <taxon>Phthiraptera</taxon>
        <taxon>Anoplura</taxon>
        <taxon>Polyplacidae</taxon>
        <taxon>Polyplax</taxon>
    </lineage>
</organism>
<feature type="transmembrane region" description="Helical" evidence="11">
    <location>
        <begin position="454"/>
        <end position="476"/>
    </location>
</feature>
<feature type="transmembrane region" description="Helical" evidence="11">
    <location>
        <begin position="364"/>
        <end position="381"/>
    </location>
</feature>
<proteinExistence type="inferred from homology"/>
<feature type="transmembrane region" description="Helical" evidence="11">
    <location>
        <begin position="216"/>
        <end position="238"/>
    </location>
</feature>
<evidence type="ECO:0000256" key="4">
    <source>
        <dbReference type="ARBA" id="ARBA00022597"/>
    </source>
</evidence>
<keyword evidence="6 11" id="KW-1133">Transmembrane helix</keyword>
<comment type="caution">
    <text evidence="13">The sequence shown here is derived from an EMBL/GenBank/DDBJ whole genome shotgun (WGS) entry which is preliminary data.</text>
</comment>
<accession>A0ABR1B2Q9</accession>
<feature type="transmembrane region" description="Helical" evidence="11">
    <location>
        <begin position="28"/>
        <end position="47"/>
    </location>
</feature>
<feature type="domain" description="Major facilitator superfamily (MFS) profile" evidence="12">
    <location>
        <begin position="34"/>
        <end position="513"/>
    </location>
</feature>
<evidence type="ECO:0000256" key="7">
    <source>
        <dbReference type="ARBA" id="ARBA00023136"/>
    </source>
</evidence>
<evidence type="ECO:0000256" key="11">
    <source>
        <dbReference type="SAM" id="Phobius"/>
    </source>
</evidence>
<protein>
    <recommendedName>
        <fullName evidence="8">Sugar phosphate exchanger 3</fullName>
    </recommendedName>
    <alternativeName>
        <fullName evidence="9">Solute carrier family 37 member 3</fullName>
    </alternativeName>
</protein>
<dbReference type="Gene3D" id="1.20.1250.20">
    <property type="entry name" value="MFS general substrate transporter like domains"/>
    <property type="match status" value="2"/>
</dbReference>
<keyword evidence="5 11" id="KW-0812">Transmembrane</keyword>
<dbReference type="Proteomes" id="UP001359485">
    <property type="component" value="Unassembled WGS sequence"/>
</dbReference>
<dbReference type="InterPro" id="IPR000849">
    <property type="entry name" value="Sugar_P_transporter"/>
</dbReference>
<evidence type="ECO:0000313" key="14">
    <source>
        <dbReference type="Proteomes" id="UP001359485"/>
    </source>
</evidence>
<keyword evidence="14" id="KW-1185">Reference proteome</keyword>
<dbReference type="PROSITE" id="PS50850">
    <property type="entry name" value="MFS"/>
    <property type="match status" value="1"/>
</dbReference>
<keyword evidence="3" id="KW-0813">Transport</keyword>
<dbReference type="PANTHER" id="PTHR43184">
    <property type="entry name" value="MAJOR FACILITATOR SUPERFAMILY TRANSPORTER 16, ISOFORM B"/>
    <property type="match status" value="1"/>
</dbReference>
<feature type="transmembrane region" description="Helical" evidence="11">
    <location>
        <begin position="123"/>
        <end position="142"/>
    </location>
</feature>
<evidence type="ECO:0000256" key="8">
    <source>
        <dbReference type="ARBA" id="ARBA00041091"/>
    </source>
</evidence>
<dbReference type="EMBL" id="JAWJWF010000004">
    <property type="protein sequence ID" value="KAK6633785.1"/>
    <property type="molecule type" value="Genomic_DNA"/>
</dbReference>
<dbReference type="InterPro" id="IPR020846">
    <property type="entry name" value="MFS_dom"/>
</dbReference>
<comment type="subcellular location">
    <subcellularLocation>
        <location evidence="1">Membrane</location>
        <topology evidence="1">Multi-pass membrane protein</topology>
    </subcellularLocation>
</comment>
<evidence type="ECO:0000256" key="3">
    <source>
        <dbReference type="ARBA" id="ARBA00022448"/>
    </source>
</evidence>
<gene>
    <name evidence="13" type="ORF">RUM44_004392</name>
</gene>
<dbReference type="SUPFAM" id="SSF103473">
    <property type="entry name" value="MFS general substrate transporter"/>
    <property type="match status" value="1"/>
</dbReference>
<dbReference type="PIRSF" id="PIRSF002808">
    <property type="entry name" value="Hexose_phosphate_transp"/>
    <property type="match status" value="1"/>
</dbReference>
<feature type="transmembrane region" description="Helical" evidence="11">
    <location>
        <begin position="388"/>
        <end position="408"/>
    </location>
</feature>
<feature type="transmembrane region" description="Helical" evidence="11">
    <location>
        <begin position="186"/>
        <end position="210"/>
    </location>
</feature>
<evidence type="ECO:0000256" key="1">
    <source>
        <dbReference type="ARBA" id="ARBA00004141"/>
    </source>
</evidence>
<comment type="similarity">
    <text evidence="2">Belongs to the major facilitator superfamily. Organophosphate:Pi antiporter (OPA) (TC 2.A.1.4) family.</text>
</comment>
<feature type="transmembrane region" description="Helical" evidence="11">
    <location>
        <begin position="323"/>
        <end position="344"/>
    </location>
</feature>
<evidence type="ECO:0000256" key="6">
    <source>
        <dbReference type="ARBA" id="ARBA00022989"/>
    </source>
</evidence>
<feature type="transmembrane region" description="Helical" evidence="11">
    <location>
        <begin position="93"/>
        <end position="116"/>
    </location>
</feature>
<feature type="transmembrane region" description="Helical" evidence="11">
    <location>
        <begin position="154"/>
        <end position="179"/>
    </location>
</feature>
<dbReference type="InterPro" id="IPR011701">
    <property type="entry name" value="MFS"/>
</dbReference>
<keyword evidence="4" id="KW-0762">Sugar transport</keyword>
<evidence type="ECO:0000259" key="12">
    <source>
        <dbReference type="PROSITE" id="PS50850"/>
    </source>
</evidence>
<feature type="compositionally biased region" description="Acidic residues" evidence="10">
    <location>
        <begin position="271"/>
        <end position="282"/>
    </location>
</feature>
<keyword evidence="7 11" id="KW-0472">Membrane</keyword>
<feature type="region of interest" description="Disordered" evidence="10">
    <location>
        <begin position="262"/>
        <end position="299"/>
    </location>
</feature>
<feature type="transmembrane region" description="Helical" evidence="11">
    <location>
        <begin position="488"/>
        <end position="508"/>
    </location>
</feature>
<sequence length="525" mass="57292">MVTKDLPIGVKLVKVLTRRCQWNFNKDLWNKGLILVLTFLSYMSYHFTRKPISVVKNVLHPNCSNALQSTDKFHSGDNCSGWAPFDGNNAGRLFGALDSAFLFAYAFAMFISGVVAERVNLRYFLSMGMLLSGVLCYMFGLARSLNIHSLPYFIIVQILMGVFQTTGWPAVVTIVGHWFGKGKRGLIFGIWNSHTSLGNIIGTLIAGYYVETNWGYSFIVPGFLMAVFGFFIFLFLVVHPEDVGCSSPESVNRRGINVSSYMSLPQKDDSSSENDSEEDEEDTKVVPSVPYHTGGSATERSPILINQNEKAIGFLEALKIPGVVEFSMSLFFSKLVSYTFLYWLPYYISSSTSFSPSLSAELSTLFDVGGIAGAIAAGTVTDATNMSATVCVIMLLLAVPTMFVYEAYGNVSKLVNVSLLLVTGALVNGPYALITTTVSAELGTHESLQGNSKALATVTAIIDGTGSIGAAVGPLIAGLVSPTGWDKVFYFLMASDIAALTLLIRLTIKEFYKIRGLRHRPRIFP</sequence>
<evidence type="ECO:0000256" key="10">
    <source>
        <dbReference type="SAM" id="MobiDB-lite"/>
    </source>
</evidence>
<name>A0ABR1B2Q9_POLSC</name>
<dbReference type="InterPro" id="IPR036259">
    <property type="entry name" value="MFS_trans_sf"/>
</dbReference>
<evidence type="ECO:0000256" key="9">
    <source>
        <dbReference type="ARBA" id="ARBA00042039"/>
    </source>
</evidence>
<dbReference type="PANTHER" id="PTHR43184:SF12">
    <property type="entry name" value="SUGAR PHOSPHATE EXCHANGER 3"/>
    <property type="match status" value="1"/>
</dbReference>